<dbReference type="AlphaFoldDB" id="A0AAV4MK86"/>
<dbReference type="EMBL" id="BPLR01002291">
    <property type="protein sequence ID" value="GIX72215.1"/>
    <property type="molecule type" value="Genomic_DNA"/>
</dbReference>
<evidence type="ECO:0000313" key="1">
    <source>
        <dbReference type="EMBL" id="GIX72215.1"/>
    </source>
</evidence>
<proteinExistence type="predicted"/>
<comment type="caution">
    <text evidence="1">The sequence shown here is derived from an EMBL/GenBank/DDBJ whole genome shotgun (WGS) entry which is preliminary data.</text>
</comment>
<reference evidence="1 2" key="1">
    <citation type="submission" date="2021-06" db="EMBL/GenBank/DDBJ databases">
        <title>Caerostris extrusa draft genome.</title>
        <authorList>
            <person name="Kono N."/>
            <person name="Arakawa K."/>
        </authorList>
    </citation>
    <scope>NUCLEOTIDE SEQUENCE [LARGE SCALE GENOMIC DNA]</scope>
</reference>
<name>A0AAV4MK86_CAEEX</name>
<sequence>MTPIELPIIIINIITGPPWNCCASGQTLKFHLEPGISSISNNSTSYTTTISPRIKQPEPIQDVRVAATAEEAN</sequence>
<dbReference type="Proteomes" id="UP001054945">
    <property type="component" value="Unassembled WGS sequence"/>
</dbReference>
<organism evidence="1 2">
    <name type="scientific">Caerostris extrusa</name>
    <name type="common">Bark spider</name>
    <name type="synonym">Caerostris bankana</name>
    <dbReference type="NCBI Taxonomy" id="172846"/>
    <lineage>
        <taxon>Eukaryota</taxon>
        <taxon>Metazoa</taxon>
        <taxon>Ecdysozoa</taxon>
        <taxon>Arthropoda</taxon>
        <taxon>Chelicerata</taxon>
        <taxon>Arachnida</taxon>
        <taxon>Araneae</taxon>
        <taxon>Araneomorphae</taxon>
        <taxon>Entelegynae</taxon>
        <taxon>Araneoidea</taxon>
        <taxon>Araneidae</taxon>
        <taxon>Caerostris</taxon>
    </lineage>
</organism>
<gene>
    <name evidence="1" type="ORF">CEXT_775371</name>
</gene>
<protein>
    <submittedName>
        <fullName evidence="1">Uncharacterized protein</fullName>
    </submittedName>
</protein>
<keyword evidence="2" id="KW-1185">Reference proteome</keyword>
<evidence type="ECO:0000313" key="2">
    <source>
        <dbReference type="Proteomes" id="UP001054945"/>
    </source>
</evidence>
<accession>A0AAV4MK86</accession>